<feature type="domain" description="OmpA-like" evidence="3">
    <location>
        <begin position="485"/>
        <end position="602"/>
    </location>
</feature>
<dbReference type="InterPro" id="IPR036737">
    <property type="entry name" value="OmpA-like_sf"/>
</dbReference>
<evidence type="ECO:0000256" key="2">
    <source>
        <dbReference type="SAM" id="MobiDB-lite"/>
    </source>
</evidence>
<protein>
    <submittedName>
        <fullName evidence="4">OmpA family protein</fullName>
    </submittedName>
</protein>
<keyword evidence="1" id="KW-0472">Membrane</keyword>
<dbReference type="Gene3D" id="3.40.1520.20">
    <property type="match status" value="3"/>
</dbReference>
<dbReference type="AlphaFoldDB" id="A0A4U0RBJ5"/>
<feature type="region of interest" description="Disordered" evidence="2">
    <location>
        <begin position="696"/>
        <end position="736"/>
    </location>
</feature>
<dbReference type="InterPro" id="IPR006665">
    <property type="entry name" value="OmpA-like"/>
</dbReference>
<keyword evidence="5" id="KW-1185">Reference proteome</keyword>
<dbReference type="InterPro" id="IPR050330">
    <property type="entry name" value="Bact_OuterMem_StrucFunc"/>
</dbReference>
<comment type="caution">
    <text evidence="4">The sequence shown here is derived from an EMBL/GenBank/DDBJ whole genome shotgun (WGS) entry which is preliminary data.</text>
</comment>
<reference evidence="4 5" key="1">
    <citation type="submission" date="2019-04" db="EMBL/GenBank/DDBJ databases">
        <authorList>
            <person name="Li J."/>
        </authorList>
    </citation>
    <scope>NUCLEOTIDE SEQUENCE [LARGE SCALE GENOMIC DNA]</scope>
    <source>
        <strain evidence="4 5">KCTC 42687</strain>
    </source>
</reference>
<evidence type="ECO:0000256" key="1">
    <source>
        <dbReference type="PROSITE-ProRule" id="PRU00473"/>
    </source>
</evidence>
<dbReference type="Gene3D" id="3.30.1330.60">
    <property type="entry name" value="OmpA-like domain"/>
    <property type="match status" value="1"/>
</dbReference>
<dbReference type="CDD" id="cd07185">
    <property type="entry name" value="OmpA_C-like"/>
    <property type="match status" value="1"/>
</dbReference>
<sequence>MPTARRRLSTSLATIVILAGGAGLSWVGAEAAATYLEDRAARDVTQVLAAQGHDWATVEADGLLVRLTGTAPSEVDRFRAVTQAATVVDAGRVLDRMTVASVEAMTPPEFTIELLRSDRGISLIGLVPASTDRAAILRTLRLGGGEVTDLLEAADHPAPEGWDAALSLGLQAIEMAGQSKVSITPGQVRVAALAADRADQGRLEAALRQAAPADLTLDLQIAAPRPVIAPFILRFAMDGDGARFDACAVDDEAARDRVAEAARSAGMQALPDCVLGLGVPTEDWADAAVAAITAVASLGQGQVTLSDTDVALVMPAGVDRARFDMVAGQLEGALPPAYRLEAQLLEAEAAPVPVAFEASLAPAGSLSMRGRIADAQMRQAVDSFARSRFQVAQSGLQTDPQVPGGWTVRVIAGLEAMDALQSGQVRVTPDMIALSGVSGDPHATDRAAALLSDRLGAGARYELTIGYDRRLDLALGLPDGEDCVARLNLIMSESEIGFEPSRSSVAGDPAPTLARFSRAMQDCAEFQIEAGGHTDSQGSEGFNAELSRSRAQAIVSAMDEAGIDTANMTVRGYGESRPIATNETDEGREANRRIEFRLLSPHPVRSEALPAPVVVSGVTGEIVVPPPPDGPPPAMAGAMQGPRMPPVMGPVMPQAMGPMLPEAPAQMQGPQLPHSRDASGMVPMTVGVSEEFQTLEAREESLRVPVLDADPATPRPGARPASVAGRTGAAEEPTDE</sequence>
<organism evidence="4 5">
    <name type="scientific">Paracoccus gahaiensis</name>
    <dbReference type="NCBI Taxonomy" id="1706839"/>
    <lineage>
        <taxon>Bacteria</taxon>
        <taxon>Pseudomonadati</taxon>
        <taxon>Pseudomonadota</taxon>
        <taxon>Alphaproteobacteria</taxon>
        <taxon>Rhodobacterales</taxon>
        <taxon>Paracoccaceae</taxon>
        <taxon>Paracoccus</taxon>
    </lineage>
</organism>
<evidence type="ECO:0000259" key="3">
    <source>
        <dbReference type="PROSITE" id="PS51123"/>
    </source>
</evidence>
<dbReference type="PANTHER" id="PTHR30329">
    <property type="entry name" value="STATOR ELEMENT OF FLAGELLAR MOTOR COMPLEX"/>
    <property type="match status" value="1"/>
</dbReference>
<dbReference type="SUPFAM" id="SSF103088">
    <property type="entry name" value="OmpA-like"/>
    <property type="match status" value="1"/>
</dbReference>
<dbReference type="RefSeq" id="WP_136885199.1">
    <property type="nucleotide sequence ID" value="NZ_SUNI01000004.1"/>
</dbReference>
<proteinExistence type="predicted"/>
<dbReference type="EMBL" id="SUNI01000004">
    <property type="protein sequence ID" value="TJZ92653.1"/>
    <property type="molecule type" value="Genomic_DNA"/>
</dbReference>
<dbReference type="PANTHER" id="PTHR30329:SF21">
    <property type="entry name" value="LIPOPROTEIN YIAD-RELATED"/>
    <property type="match status" value="1"/>
</dbReference>
<name>A0A4U0RBJ5_9RHOB</name>
<dbReference type="PROSITE" id="PS51123">
    <property type="entry name" value="OMPA_2"/>
    <property type="match status" value="1"/>
</dbReference>
<dbReference type="OrthoDB" id="5525824at2"/>
<gene>
    <name evidence="4" type="ORF">FA743_07250</name>
</gene>
<dbReference type="Proteomes" id="UP000309747">
    <property type="component" value="Unassembled WGS sequence"/>
</dbReference>
<evidence type="ECO:0000313" key="5">
    <source>
        <dbReference type="Proteomes" id="UP000309747"/>
    </source>
</evidence>
<evidence type="ECO:0000313" key="4">
    <source>
        <dbReference type="EMBL" id="TJZ92653.1"/>
    </source>
</evidence>
<accession>A0A4U0RBJ5</accession>
<dbReference type="GO" id="GO:0016020">
    <property type="term" value="C:membrane"/>
    <property type="evidence" value="ECO:0007669"/>
    <property type="project" value="UniProtKB-UniRule"/>
</dbReference>
<dbReference type="Pfam" id="PF00691">
    <property type="entry name" value="OmpA"/>
    <property type="match status" value="1"/>
</dbReference>